<dbReference type="AlphaFoldDB" id="A0A151Z525"/>
<comment type="caution">
    <text evidence="2">The sequence shown here is derived from an EMBL/GenBank/DDBJ whole genome shotgun (WGS) entry which is preliminary data.</text>
</comment>
<keyword evidence="1" id="KW-0812">Transmembrane</keyword>
<name>A0A151Z525_TIELA</name>
<proteinExistence type="predicted"/>
<organism evidence="2 3">
    <name type="scientific">Tieghemostelium lacteum</name>
    <name type="common">Slime mold</name>
    <name type="synonym">Dictyostelium lacteum</name>
    <dbReference type="NCBI Taxonomy" id="361077"/>
    <lineage>
        <taxon>Eukaryota</taxon>
        <taxon>Amoebozoa</taxon>
        <taxon>Evosea</taxon>
        <taxon>Eumycetozoa</taxon>
        <taxon>Dictyostelia</taxon>
        <taxon>Dictyosteliales</taxon>
        <taxon>Raperosteliaceae</taxon>
        <taxon>Tieghemostelium</taxon>
    </lineage>
</organism>
<dbReference type="EMBL" id="LODT01000042">
    <property type="protein sequence ID" value="KYQ89062.1"/>
    <property type="molecule type" value="Genomic_DNA"/>
</dbReference>
<gene>
    <name evidence="2" type="ORF">DLAC_10288</name>
</gene>
<accession>A0A151Z525</accession>
<dbReference type="Proteomes" id="UP000076078">
    <property type="component" value="Unassembled WGS sequence"/>
</dbReference>
<feature type="transmembrane region" description="Helical" evidence="1">
    <location>
        <begin position="70"/>
        <end position="88"/>
    </location>
</feature>
<evidence type="ECO:0000313" key="3">
    <source>
        <dbReference type="Proteomes" id="UP000076078"/>
    </source>
</evidence>
<dbReference type="InParanoid" id="A0A151Z525"/>
<keyword evidence="1" id="KW-0472">Membrane</keyword>
<keyword evidence="3" id="KW-1185">Reference proteome</keyword>
<evidence type="ECO:0000313" key="2">
    <source>
        <dbReference type="EMBL" id="KYQ89062.1"/>
    </source>
</evidence>
<reference evidence="2 3" key="1">
    <citation type="submission" date="2015-12" db="EMBL/GenBank/DDBJ databases">
        <title>Dictyostelia acquired genes for synthesis and detection of signals that induce cell-type specialization by lateral gene transfer from prokaryotes.</title>
        <authorList>
            <person name="Gloeckner G."/>
            <person name="Schaap P."/>
        </authorList>
    </citation>
    <scope>NUCLEOTIDE SEQUENCE [LARGE SCALE GENOMIC DNA]</scope>
    <source>
        <strain evidence="2 3">TK</strain>
    </source>
</reference>
<protein>
    <submittedName>
        <fullName evidence="2">Uncharacterized protein</fullName>
    </submittedName>
</protein>
<sequence>MDWITGFSNLNTNSNISDFLQKFIIAKPTLLRGSVQDIVEICLKSPPVNNDLLTQGYRYSYNTSYSIQDSYWYSTFVVVFTMYYHSLIDKIEVDLRNRWYIQKQLLDHKQLINSIVNNENSPATTTKNI</sequence>
<keyword evidence="1" id="KW-1133">Transmembrane helix</keyword>
<evidence type="ECO:0000256" key="1">
    <source>
        <dbReference type="SAM" id="Phobius"/>
    </source>
</evidence>